<dbReference type="AlphaFoldDB" id="A0A6A4PEH9"/>
<evidence type="ECO:0000259" key="11">
    <source>
        <dbReference type="PROSITE" id="PS50811"/>
    </source>
</evidence>
<dbReference type="OrthoDB" id="5065855at2759"/>
<proteinExistence type="inferred from homology"/>
<feature type="region of interest" description="Disordered" evidence="10">
    <location>
        <begin position="272"/>
        <end position="300"/>
    </location>
</feature>
<evidence type="ECO:0000256" key="9">
    <source>
        <dbReference type="ARBA" id="ARBA00061157"/>
    </source>
</evidence>
<dbReference type="GO" id="GO:0046872">
    <property type="term" value="F:metal ion binding"/>
    <property type="evidence" value="ECO:0007669"/>
    <property type="project" value="UniProtKB-KW"/>
</dbReference>
<dbReference type="Gene3D" id="2.20.25.80">
    <property type="entry name" value="WRKY domain"/>
    <property type="match status" value="2"/>
</dbReference>
<keyword evidence="5" id="KW-0805">Transcription regulation</keyword>
<comment type="caution">
    <text evidence="12">The sequence shown here is derived from an EMBL/GenBank/DDBJ whole genome shotgun (WGS) entry which is preliminary data.</text>
</comment>
<evidence type="ECO:0000313" key="13">
    <source>
        <dbReference type="Proteomes" id="UP000447434"/>
    </source>
</evidence>
<evidence type="ECO:0000256" key="1">
    <source>
        <dbReference type="ARBA" id="ARBA00004123"/>
    </source>
</evidence>
<reference evidence="13" key="1">
    <citation type="journal article" date="2020" name="Nat. Commun.">
        <title>Genome sequence of the cluster root forming white lupin.</title>
        <authorList>
            <person name="Hufnagel B."/>
            <person name="Marques A."/>
            <person name="Soriano A."/>
            <person name="Marques L."/>
            <person name="Divol F."/>
            <person name="Doumas P."/>
            <person name="Sallet E."/>
            <person name="Mancinotti D."/>
            <person name="Carrere S."/>
            <person name="Marande W."/>
            <person name="Arribat S."/>
            <person name="Keller J."/>
            <person name="Huneau C."/>
            <person name="Blein T."/>
            <person name="Aime D."/>
            <person name="Laguerre M."/>
            <person name="Taylor J."/>
            <person name="Schubert V."/>
            <person name="Nelson M."/>
            <person name="Geu-Flores F."/>
            <person name="Crespi M."/>
            <person name="Gallardo-Guerrero K."/>
            <person name="Delaux P.-M."/>
            <person name="Salse J."/>
            <person name="Berges H."/>
            <person name="Guyot R."/>
            <person name="Gouzy J."/>
            <person name="Peret B."/>
        </authorList>
    </citation>
    <scope>NUCLEOTIDE SEQUENCE [LARGE SCALE GENOMIC DNA]</scope>
    <source>
        <strain evidence="13">cv. Amiga</strain>
    </source>
</reference>
<sequence length="370" mass="41922">MFNFLGQQQAWSFQESTKLKSQVKTEYSSSMHSFTAENANIQSNKNNNSNFQPQILSRRSDDGYNWRKYGEKQVKGSENPRSYYKCTNPNCPTKKKVERDLDGQITEIVYKGNHNHPKPQAIKSNSSSLAIPPSNHVSYATYGSGQMDLVATPENSSVSMGDDDYENCSQKSKQGADEDEPDAKRWRSISAHGSRTVREPRVIVHTTSDIDILDDGYRWRKYGQKVVKGNTNPRSYYKCTYLGCSVRKHIERAPQDLSAVITTYEGKHNHDVPAARCSGNHSIKKSLPNDTTNNTTQYTNNSINNSIQNFRPQEGQSHFNQGMLQSPESFGFFGFENLMESYMNQQSNNVFSSTAKEESRNDSFLDSLLC</sequence>
<dbReference type="GO" id="GO:0003700">
    <property type="term" value="F:DNA-binding transcription factor activity"/>
    <property type="evidence" value="ECO:0007669"/>
    <property type="project" value="InterPro"/>
</dbReference>
<protein>
    <submittedName>
        <fullName evidence="12">Putative transcription factor WRKY family</fullName>
    </submittedName>
</protein>
<keyword evidence="6" id="KW-0238">DNA-binding</keyword>
<dbReference type="FunFam" id="2.20.25.80:FF:000006">
    <property type="entry name" value="WRKY transcription factor"/>
    <property type="match status" value="1"/>
</dbReference>
<dbReference type="FunFam" id="2.20.25.80:FF:000003">
    <property type="entry name" value="WRKY transcription factor 57"/>
    <property type="match status" value="1"/>
</dbReference>
<evidence type="ECO:0000256" key="4">
    <source>
        <dbReference type="ARBA" id="ARBA00022833"/>
    </source>
</evidence>
<dbReference type="PANTHER" id="PTHR31221">
    <property type="entry name" value="WRKY TRANSCRIPTION FACTOR PROTEIN 1-RELATED"/>
    <property type="match status" value="1"/>
</dbReference>
<dbReference type="Proteomes" id="UP000447434">
    <property type="component" value="Chromosome 15"/>
</dbReference>
<name>A0A6A4PEH9_LUPAL</name>
<evidence type="ECO:0000256" key="5">
    <source>
        <dbReference type="ARBA" id="ARBA00023015"/>
    </source>
</evidence>
<dbReference type="GO" id="GO:0043565">
    <property type="term" value="F:sequence-specific DNA binding"/>
    <property type="evidence" value="ECO:0007669"/>
    <property type="project" value="InterPro"/>
</dbReference>
<evidence type="ECO:0000313" key="12">
    <source>
        <dbReference type="EMBL" id="KAE9598657.1"/>
    </source>
</evidence>
<evidence type="ECO:0000256" key="7">
    <source>
        <dbReference type="ARBA" id="ARBA00023163"/>
    </source>
</evidence>
<evidence type="ECO:0000256" key="2">
    <source>
        <dbReference type="ARBA" id="ARBA00022723"/>
    </source>
</evidence>
<feature type="domain" description="WRKY" evidence="11">
    <location>
        <begin position="61"/>
        <end position="119"/>
    </location>
</feature>
<accession>A0A6A4PEH9</accession>
<dbReference type="PANTHER" id="PTHR31221:SF1">
    <property type="entry name" value="WRKY TRANSCRIPTION FACTOR 33-RELATED"/>
    <property type="match status" value="1"/>
</dbReference>
<feature type="compositionally biased region" description="Low complexity" evidence="10">
    <location>
        <begin position="289"/>
        <end position="300"/>
    </location>
</feature>
<keyword evidence="8" id="KW-0539">Nucleus</keyword>
<evidence type="ECO:0000256" key="10">
    <source>
        <dbReference type="SAM" id="MobiDB-lite"/>
    </source>
</evidence>
<dbReference type="Pfam" id="PF03106">
    <property type="entry name" value="WRKY"/>
    <property type="match status" value="2"/>
</dbReference>
<keyword evidence="4" id="KW-0862">Zinc</keyword>
<feature type="domain" description="WRKY" evidence="11">
    <location>
        <begin position="208"/>
        <end position="273"/>
    </location>
</feature>
<dbReference type="SUPFAM" id="SSF118290">
    <property type="entry name" value="WRKY DNA-binding domain"/>
    <property type="match status" value="2"/>
</dbReference>
<comment type="similarity">
    <text evidence="9">Belongs to the WRKY group I family.</text>
</comment>
<dbReference type="InterPro" id="IPR044810">
    <property type="entry name" value="WRKY_plant"/>
</dbReference>
<keyword evidence="3" id="KW-0677">Repeat</keyword>
<organism evidence="12 13">
    <name type="scientific">Lupinus albus</name>
    <name type="common">White lupine</name>
    <name type="synonym">Lupinus termis</name>
    <dbReference type="NCBI Taxonomy" id="3870"/>
    <lineage>
        <taxon>Eukaryota</taxon>
        <taxon>Viridiplantae</taxon>
        <taxon>Streptophyta</taxon>
        <taxon>Embryophyta</taxon>
        <taxon>Tracheophyta</taxon>
        <taxon>Spermatophyta</taxon>
        <taxon>Magnoliopsida</taxon>
        <taxon>eudicotyledons</taxon>
        <taxon>Gunneridae</taxon>
        <taxon>Pentapetalae</taxon>
        <taxon>rosids</taxon>
        <taxon>fabids</taxon>
        <taxon>Fabales</taxon>
        <taxon>Fabaceae</taxon>
        <taxon>Papilionoideae</taxon>
        <taxon>50 kb inversion clade</taxon>
        <taxon>genistoids sensu lato</taxon>
        <taxon>core genistoids</taxon>
        <taxon>Genisteae</taxon>
        <taxon>Lupinus</taxon>
    </lineage>
</organism>
<comment type="subcellular location">
    <subcellularLocation>
        <location evidence="1">Nucleus</location>
    </subcellularLocation>
</comment>
<evidence type="ECO:0000256" key="3">
    <source>
        <dbReference type="ARBA" id="ARBA00022737"/>
    </source>
</evidence>
<evidence type="ECO:0000256" key="8">
    <source>
        <dbReference type="ARBA" id="ARBA00023242"/>
    </source>
</evidence>
<dbReference type="GO" id="GO:0005634">
    <property type="term" value="C:nucleus"/>
    <property type="evidence" value="ECO:0007669"/>
    <property type="project" value="UniProtKB-SubCell"/>
</dbReference>
<keyword evidence="7" id="KW-0804">Transcription</keyword>
<evidence type="ECO:0000256" key="6">
    <source>
        <dbReference type="ARBA" id="ARBA00023125"/>
    </source>
</evidence>
<dbReference type="InterPro" id="IPR003657">
    <property type="entry name" value="WRKY_dom"/>
</dbReference>
<dbReference type="PROSITE" id="PS50811">
    <property type="entry name" value="WRKY"/>
    <property type="match status" value="2"/>
</dbReference>
<feature type="region of interest" description="Disordered" evidence="10">
    <location>
        <begin position="152"/>
        <end position="192"/>
    </location>
</feature>
<dbReference type="InterPro" id="IPR036576">
    <property type="entry name" value="WRKY_dom_sf"/>
</dbReference>
<keyword evidence="2" id="KW-0479">Metal-binding</keyword>
<keyword evidence="13" id="KW-1185">Reference proteome</keyword>
<gene>
    <name evidence="12" type="ORF">Lalb_Chr15g0083321</name>
</gene>
<dbReference type="SMART" id="SM00774">
    <property type="entry name" value="WRKY"/>
    <property type="match status" value="2"/>
</dbReference>
<dbReference type="EMBL" id="WOCE01000015">
    <property type="protein sequence ID" value="KAE9598657.1"/>
    <property type="molecule type" value="Genomic_DNA"/>
</dbReference>